<comment type="subcellular location">
    <subcellularLocation>
        <location evidence="1">Cytoplasm</location>
    </subcellularLocation>
</comment>
<dbReference type="GO" id="GO:0003887">
    <property type="term" value="F:DNA-directed DNA polymerase activity"/>
    <property type="evidence" value="ECO:0007669"/>
    <property type="project" value="UniProtKB-KW"/>
</dbReference>
<dbReference type="GO" id="GO:0006260">
    <property type="term" value="P:DNA replication"/>
    <property type="evidence" value="ECO:0007669"/>
    <property type="project" value="UniProtKB-KW"/>
</dbReference>
<name>A0A1G2UU91_9BACT</name>
<dbReference type="InterPro" id="IPR003141">
    <property type="entry name" value="Pol/His_phosphatase_N"/>
</dbReference>
<dbReference type="Pfam" id="PF17657">
    <property type="entry name" value="DNA_pol3_finger"/>
    <property type="match status" value="1"/>
</dbReference>
<dbReference type="SMART" id="SM00481">
    <property type="entry name" value="POLIIIAc"/>
    <property type="match status" value="1"/>
</dbReference>
<dbReference type="InterPro" id="IPR004013">
    <property type="entry name" value="PHP_dom"/>
</dbReference>
<evidence type="ECO:0000313" key="10">
    <source>
        <dbReference type="EMBL" id="OHB12955.1"/>
    </source>
</evidence>
<dbReference type="SUPFAM" id="SSF47781">
    <property type="entry name" value="RuvA domain 2-like"/>
    <property type="match status" value="1"/>
</dbReference>
<dbReference type="InterPro" id="IPR011708">
    <property type="entry name" value="DNA_pol3_alpha_NTPase_dom"/>
</dbReference>
<dbReference type="InterPro" id="IPR004365">
    <property type="entry name" value="NA-bd_OB_tRNA"/>
</dbReference>
<feature type="domain" description="Polymerase/histidinol phosphatase N-terminal" evidence="9">
    <location>
        <begin position="5"/>
        <end position="72"/>
    </location>
</feature>
<keyword evidence="6" id="KW-0235">DNA replication</keyword>
<dbReference type="GO" id="GO:0005737">
    <property type="term" value="C:cytoplasm"/>
    <property type="evidence" value="ECO:0007669"/>
    <property type="project" value="UniProtKB-SubCell"/>
</dbReference>
<evidence type="ECO:0000256" key="8">
    <source>
        <dbReference type="ARBA" id="ARBA00049244"/>
    </source>
</evidence>
<dbReference type="Gene3D" id="1.10.150.870">
    <property type="match status" value="1"/>
</dbReference>
<keyword evidence="5" id="KW-0548">Nucleotidyltransferase</keyword>
<dbReference type="InterPro" id="IPR041931">
    <property type="entry name" value="DNA_pol3_alpha_thumb_dom"/>
</dbReference>
<evidence type="ECO:0000256" key="3">
    <source>
        <dbReference type="ARBA" id="ARBA00019114"/>
    </source>
</evidence>
<keyword evidence="4" id="KW-0808">Transferase</keyword>
<evidence type="ECO:0000259" key="9">
    <source>
        <dbReference type="SMART" id="SM00481"/>
    </source>
</evidence>
<dbReference type="GO" id="GO:0003676">
    <property type="term" value="F:nucleic acid binding"/>
    <property type="evidence" value="ECO:0007669"/>
    <property type="project" value="InterPro"/>
</dbReference>
<evidence type="ECO:0000256" key="6">
    <source>
        <dbReference type="ARBA" id="ARBA00022705"/>
    </source>
</evidence>
<dbReference type="SUPFAM" id="SSF89550">
    <property type="entry name" value="PHP domain-like"/>
    <property type="match status" value="1"/>
</dbReference>
<dbReference type="InterPro" id="IPR029460">
    <property type="entry name" value="DNAPol_HHH"/>
</dbReference>
<dbReference type="EMBL" id="MHWT01000008">
    <property type="protein sequence ID" value="OHB12955.1"/>
    <property type="molecule type" value="Genomic_DNA"/>
</dbReference>
<proteinExistence type="predicted"/>
<dbReference type="InterPro" id="IPR016195">
    <property type="entry name" value="Pol/histidinol_Pase-like"/>
</dbReference>
<sequence>MSRFIHLHTHSHYSLLNALPKIPALVDEAKKDGMTALALTDNCNLYGAIEFYQTCKKKEIKPIIGIDAYVAYRSRHDKQTGIDKERYRLVLLAENQTGYKNLIKLVTLAHLEGFYYKPRVDRELLEKYGEGLIAIAPSFSSDVLHSLKTGNMEQAHERLNWYKKTFNSSLDIGCPSNFFLEITHHPEIKGHEENMKKIVDFAKKTQTPLVAAQDVYYLHTEDRIARNTLLAVQSQNDEQIEEREDDFSFISGLTAERYFKSLPEALENTVKIAERCNVEISIGKWFLPNYIVESGLSHDEEWRKIVFEGIEKKKLEKNPGMLERIEYELKIIKDKGYAPYFLVVWDLLNFAHQNGILTTIRGSVAGSKCTYLAGITNVDPIEYKLPFERFLNPERPSAPDIDMDFADNRRDEVIEYAKKKYGFDKVAQIGTFGTMMARGAVRDVTRALGFPYSLGDSIAKLIPFGAQGFPMTIDRAMREEPDLKKLYGAEANVKKIIDMAQKIEGCARHISVHAAGVVISPTPLTDHVPLQYDTKGENKIITQYDMHSVGEDGVGLLKFDFLGIRNLSILADAVKLVEKIEGIKIDIENVPVDDSKTFEMLARGETVGLFQLNGDGMTKALKELRPTTIHDINLMVALYRPGPMDNIKEYIERKHGKKPVVYLDPKMKDFLDRTYGVLVYQDDLLYTAIEVAGYSWGEVDKFRKAVGKKIPEEMAKQHIKFVEGCQKHGGMSKQKAEELWNLFEPFQGYGFNKAHAASYGKVAYQTAYMKANFPAIYMSAVLTAESGNIETISETITECKRMEIAILPPDINESFGGFTVIKDGKSRLIDNLLKRQDSIRFGLNTIKNLGEGIAESIINERKKNGKFSSISDFLRRIKDKNLNKKSLESLVKSGAMDSLGDRALFLHNIDKLLTFNKDERSRESDQDSLFGKNTMALQNIEIDLEKTRETKLADKLMWEKELLGLYISGHPLDSYKHKLENREINIQKLKETAKEKDSVVIGGIIEEMRNVMTKNGEKMVFLKMADLSDSIEAVVFPRVLGEFADLFILDSCIVVKGIFSIRNKEKSIIIDKVKPME</sequence>
<evidence type="ECO:0000256" key="7">
    <source>
        <dbReference type="ARBA" id="ARBA00022932"/>
    </source>
</evidence>
<dbReference type="EC" id="2.7.7.7" evidence="2"/>
<dbReference type="Pfam" id="PF02811">
    <property type="entry name" value="PHP"/>
    <property type="match status" value="1"/>
</dbReference>
<dbReference type="CDD" id="cd04485">
    <property type="entry name" value="DnaE_OBF"/>
    <property type="match status" value="1"/>
</dbReference>
<keyword evidence="7" id="KW-0239">DNA-directed DNA polymerase</keyword>
<dbReference type="PANTHER" id="PTHR32294:SF0">
    <property type="entry name" value="DNA POLYMERASE III SUBUNIT ALPHA"/>
    <property type="match status" value="1"/>
</dbReference>
<dbReference type="InterPro" id="IPR010994">
    <property type="entry name" value="RuvA_2-like"/>
</dbReference>
<comment type="catalytic activity">
    <reaction evidence="8">
        <text>DNA(n) + a 2'-deoxyribonucleoside 5'-triphosphate = DNA(n+1) + diphosphate</text>
        <dbReference type="Rhea" id="RHEA:22508"/>
        <dbReference type="Rhea" id="RHEA-COMP:17339"/>
        <dbReference type="Rhea" id="RHEA-COMP:17340"/>
        <dbReference type="ChEBI" id="CHEBI:33019"/>
        <dbReference type="ChEBI" id="CHEBI:61560"/>
        <dbReference type="ChEBI" id="CHEBI:173112"/>
        <dbReference type="EC" id="2.7.7.7"/>
    </reaction>
</comment>
<dbReference type="Pfam" id="PF14579">
    <property type="entry name" value="HHH_6"/>
    <property type="match status" value="1"/>
</dbReference>
<dbReference type="InterPro" id="IPR004805">
    <property type="entry name" value="DnaE2/DnaE/PolC"/>
</dbReference>
<reference evidence="10 11" key="1">
    <citation type="journal article" date="2016" name="Nat. Commun.">
        <title>Thousands of microbial genomes shed light on interconnected biogeochemical processes in an aquifer system.</title>
        <authorList>
            <person name="Anantharaman K."/>
            <person name="Brown C.T."/>
            <person name="Hug L.A."/>
            <person name="Sharon I."/>
            <person name="Castelle C.J."/>
            <person name="Probst A.J."/>
            <person name="Thomas B.C."/>
            <person name="Singh A."/>
            <person name="Wilkins M.J."/>
            <person name="Karaoz U."/>
            <person name="Brodie E.L."/>
            <person name="Williams K.H."/>
            <person name="Hubbard S.S."/>
            <person name="Banfield J.F."/>
        </authorList>
    </citation>
    <scope>NUCLEOTIDE SEQUENCE [LARGE SCALE GENOMIC DNA]</scope>
</reference>
<evidence type="ECO:0000256" key="2">
    <source>
        <dbReference type="ARBA" id="ARBA00012417"/>
    </source>
</evidence>
<dbReference type="Pfam" id="PF01336">
    <property type="entry name" value="tRNA_anti-codon"/>
    <property type="match status" value="1"/>
</dbReference>
<evidence type="ECO:0000256" key="4">
    <source>
        <dbReference type="ARBA" id="ARBA00022679"/>
    </source>
</evidence>
<dbReference type="NCBIfam" id="NF004226">
    <property type="entry name" value="PRK05673.1"/>
    <property type="match status" value="1"/>
</dbReference>
<dbReference type="PANTHER" id="PTHR32294">
    <property type="entry name" value="DNA POLYMERASE III SUBUNIT ALPHA"/>
    <property type="match status" value="1"/>
</dbReference>
<evidence type="ECO:0000256" key="5">
    <source>
        <dbReference type="ARBA" id="ARBA00022695"/>
    </source>
</evidence>
<comment type="caution">
    <text evidence="10">The sequence shown here is derived from an EMBL/GenBank/DDBJ whole genome shotgun (WGS) entry which is preliminary data.</text>
</comment>
<gene>
    <name evidence="10" type="ORF">A3G99_01635</name>
</gene>
<organism evidence="10 11">
    <name type="scientific">Candidatus Zambryskibacteria bacterium RIFCSPLOWO2_12_FULL_39_23</name>
    <dbReference type="NCBI Taxonomy" id="1802776"/>
    <lineage>
        <taxon>Bacteria</taxon>
        <taxon>Candidatus Zambryskiibacteriota</taxon>
    </lineage>
</organism>
<evidence type="ECO:0000313" key="11">
    <source>
        <dbReference type="Proteomes" id="UP000176558"/>
    </source>
</evidence>
<dbReference type="NCBIfam" id="TIGR00594">
    <property type="entry name" value="polc"/>
    <property type="match status" value="1"/>
</dbReference>
<evidence type="ECO:0000256" key="1">
    <source>
        <dbReference type="ARBA" id="ARBA00004496"/>
    </source>
</evidence>
<dbReference type="Pfam" id="PF07733">
    <property type="entry name" value="DNA_pol3_alpha"/>
    <property type="match status" value="1"/>
</dbReference>
<dbReference type="Gene3D" id="3.20.20.140">
    <property type="entry name" value="Metal-dependent hydrolases"/>
    <property type="match status" value="1"/>
</dbReference>
<dbReference type="InterPro" id="IPR040982">
    <property type="entry name" value="DNA_pol3_finger"/>
</dbReference>
<protein>
    <recommendedName>
        <fullName evidence="3">DNA polymerase III subunit alpha</fullName>
        <ecNumber evidence="2">2.7.7.7</ecNumber>
    </recommendedName>
</protein>
<dbReference type="Gene3D" id="1.10.10.1600">
    <property type="entry name" value="Bacterial DNA polymerase III alpha subunit, thumb domain"/>
    <property type="match status" value="1"/>
</dbReference>
<dbReference type="GO" id="GO:0008408">
    <property type="term" value="F:3'-5' exonuclease activity"/>
    <property type="evidence" value="ECO:0007669"/>
    <property type="project" value="InterPro"/>
</dbReference>
<dbReference type="AlphaFoldDB" id="A0A1G2UU91"/>
<accession>A0A1G2UU91</accession>
<dbReference type="Proteomes" id="UP000176558">
    <property type="component" value="Unassembled WGS sequence"/>
</dbReference>